<accession>A0A1H7UCD3</accession>
<evidence type="ECO:0000256" key="3">
    <source>
        <dbReference type="ARBA" id="ARBA00022989"/>
    </source>
</evidence>
<dbReference type="GO" id="GO:0016765">
    <property type="term" value="F:transferase activity, transferring alkyl or aryl (other than methyl) groups"/>
    <property type="evidence" value="ECO:0007669"/>
    <property type="project" value="InterPro"/>
</dbReference>
<feature type="transmembrane region" description="Helical" evidence="5">
    <location>
        <begin position="56"/>
        <end position="80"/>
    </location>
</feature>
<name>A0A1H7UCD3_OLID1</name>
<dbReference type="InterPro" id="IPR000537">
    <property type="entry name" value="UbiA_prenyltransferase"/>
</dbReference>
<dbReference type="AlphaFoldDB" id="A0A1H7UCD3"/>
<reference evidence="7" key="1">
    <citation type="submission" date="2016-10" db="EMBL/GenBank/DDBJ databases">
        <authorList>
            <person name="Varghese N."/>
            <person name="Submissions S."/>
        </authorList>
    </citation>
    <scope>NUCLEOTIDE SEQUENCE [LARGE SCALE GENOMIC DNA]</scope>
    <source>
        <strain evidence="7">DSM 18733</strain>
    </source>
</reference>
<evidence type="ECO:0000256" key="2">
    <source>
        <dbReference type="ARBA" id="ARBA00022692"/>
    </source>
</evidence>
<protein>
    <submittedName>
        <fullName evidence="6">4-hydroxybenzoate polyprenyltransferase</fullName>
    </submittedName>
</protein>
<keyword evidence="4 5" id="KW-0472">Membrane</keyword>
<dbReference type="RefSeq" id="WP_093327439.1">
    <property type="nucleotide sequence ID" value="NZ_FOAF01000005.1"/>
</dbReference>
<gene>
    <name evidence="6" type="ORF">SAMN05661044_03819</name>
</gene>
<keyword evidence="6" id="KW-0808">Transferase</keyword>
<evidence type="ECO:0000256" key="4">
    <source>
        <dbReference type="ARBA" id="ARBA00023136"/>
    </source>
</evidence>
<dbReference type="PANTHER" id="PTHR42723:SF1">
    <property type="entry name" value="CHLOROPHYLL SYNTHASE, CHLOROPLASTIC"/>
    <property type="match status" value="1"/>
</dbReference>
<keyword evidence="7" id="KW-1185">Reference proteome</keyword>
<organism evidence="6 7">
    <name type="scientific">Olivibacter domesticus</name>
    <name type="common">Pseudosphingobacterium domesticum</name>
    <dbReference type="NCBI Taxonomy" id="407022"/>
    <lineage>
        <taxon>Bacteria</taxon>
        <taxon>Pseudomonadati</taxon>
        <taxon>Bacteroidota</taxon>
        <taxon>Sphingobacteriia</taxon>
        <taxon>Sphingobacteriales</taxon>
        <taxon>Sphingobacteriaceae</taxon>
        <taxon>Olivibacter</taxon>
    </lineage>
</organism>
<dbReference type="Pfam" id="PF01040">
    <property type="entry name" value="UbiA"/>
    <property type="match status" value="1"/>
</dbReference>
<comment type="subcellular location">
    <subcellularLocation>
        <location evidence="1">Membrane</location>
        <topology evidence="1">Multi-pass membrane protein</topology>
    </subcellularLocation>
</comment>
<sequence>MSHETSTMISSKLLKEFNLTYLFIKSDLFAVFVPGALTLFASWIVSGASLSILPLYFLYSLSYSFLFLYTVCLSSQLLSIEEDRRNKPWRPLPSNLVTIPGTYSRGVFANILLVLLAHQLNILYFAVLWQLVTFFTDRMRWHIFLGAKNLVFMTMGVFALFCSQWQIIQPLDASIYQYAIVLSIWSGFAFHIQDMRDQAGDQLVGRKTLPLAIGDRNARIVLALFFLVLSPLIILLLFATNIPIERLISSSVLNILFILILLFNWFIAYRILKFRTASDDHKSYTSFLYLFCLLIFLIGVIRW</sequence>
<dbReference type="EMBL" id="FOAF01000005">
    <property type="protein sequence ID" value="SEL94345.1"/>
    <property type="molecule type" value="Genomic_DNA"/>
</dbReference>
<evidence type="ECO:0000313" key="6">
    <source>
        <dbReference type="EMBL" id="SEL94345.1"/>
    </source>
</evidence>
<evidence type="ECO:0000313" key="7">
    <source>
        <dbReference type="Proteomes" id="UP000199421"/>
    </source>
</evidence>
<dbReference type="GO" id="GO:0016020">
    <property type="term" value="C:membrane"/>
    <property type="evidence" value="ECO:0007669"/>
    <property type="project" value="UniProtKB-SubCell"/>
</dbReference>
<feature type="transmembrane region" description="Helical" evidence="5">
    <location>
        <begin position="220"/>
        <end position="240"/>
    </location>
</feature>
<proteinExistence type="predicted"/>
<dbReference type="OrthoDB" id="9811562at2"/>
<feature type="transmembrane region" description="Helical" evidence="5">
    <location>
        <begin position="252"/>
        <end position="272"/>
    </location>
</feature>
<evidence type="ECO:0000256" key="1">
    <source>
        <dbReference type="ARBA" id="ARBA00004141"/>
    </source>
</evidence>
<feature type="transmembrane region" description="Helical" evidence="5">
    <location>
        <begin position="284"/>
        <end position="301"/>
    </location>
</feature>
<feature type="transmembrane region" description="Helical" evidence="5">
    <location>
        <begin position="141"/>
        <end position="163"/>
    </location>
</feature>
<dbReference type="InterPro" id="IPR050475">
    <property type="entry name" value="Prenyltransferase_related"/>
</dbReference>
<dbReference type="Proteomes" id="UP000199421">
    <property type="component" value="Unassembled WGS sequence"/>
</dbReference>
<dbReference type="PANTHER" id="PTHR42723">
    <property type="entry name" value="CHLOROPHYLL SYNTHASE"/>
    <property type="match status" value="1"/>
</dbReference>
<evidence type="ECO:0000256" key="5">
    <source>
        <dbReference type="SAM" id="Phobius"/>
    </source>
</evidence>
<feature type="transmembrane region" description="Helical" evidence="5">
    <location>
        <begin position="21"/>
        <end position="44"/>
    </location>
</feature>
<keyword evidence="3 5" id="KW-1133">Transmembrane helix</keyword>
<feature type="transmembrane region" description="Helical" evidence="5">
    <location>
        <begin position="107"/>
        <end position="129"/>
    </location>
</feature>
<feature type="transmembrane region" description="Helical" evidence="5">
    <location>
        <begin position="175"/>
        <end position="193"/>
    </location>
</feature>
<keyword evidence="2 5" id="KW-0812">Transmembrane</keyword>
<dbReference type="STRING" id="407022.SAMN05661044_03819"/>